<evidence type="ECO:0000313" key="3">
    <source>
        <dbReference type="Proteomes" id="UP000824200"/>
    </source>
</evidence>
<accession>A0A9D1E3W2</accession>
<reference evidence="2" key="2">
    <citation type="journal article" date="2021" name="PeerJ">
        <title>Extensive microbial diversity within the chicken gut microbiome revealed by metagenomics and culture.</title>
        <authorList>
            <person name="Gilroy R."/>
            <person name="Ravi A."/>
            <person name="Getino M."/>
            <person name="Pursley I."/>
            <person name="Horton D.L."/>
            <person name="Alikhan N.F."/>
            <person name="Baker D."/>
            <person name="Gharbi K."/>
            <person name="Hall N."/>
            <person name="Watson M."/>
            <person name="Adriaenssens E.M."/>
            <person name="Foster-Nyarko E."/>
            <person name="Jarju S."/>
            <person name="Secka A."/>
            <person name="Antonio M."/>
            <person name="Oren A."/>
            <person name="Chaudhuri R.R."/>
            <person name="La Ragione R."/>
            <person name="Hildebrand F."/>
            <person name="Pallen M.J."/>
        </authorList>
    </citation>
    <scope>NUCLEOTIDE SEQUENCE</scope>
    <source>
        <strain evidence="2">CHK121-14286</strain>
    </source>
</reference>
<sequence>MFRIFGEKTPAQRIRQAEKSTQILREKRSKLSPISDEKKIWKINNKIHANKVEKSIAYKELEQPKRETRKTNNNILVKIGKTDKSKQIHFHGHYHSHKDK</sequence>
<feature type="region of interest" description="Disordered" evidence="1">
    <location>
        <begin position="1"/>
        <end position="26"/>
    </location>
</feature>
<comment type="caution">
    <text evidence="2">The sequence shown here is derived from an EMBL/GenBank/DDBJ whole genome shotgun (WGS) entry which is preliminary data.</text>
</comment>
<organism evidence="2 3">
    <name type="scientific">Candidatus Fimimonas gallinarum</name>
    <dbReference type="NCBI Taxonomy" id="2840821"/>
    <lineage>
        <taxon>Bacteria</taxon>
        <taxon>Pseudomonadati</taxon>
        <taxon>Myxococcota</taxon>
        <taxon>Myxococcia</taxon>
        <taxon>Myxococcales</taxon>
        <taxon>Cystobacterineae</taxon>
        <taxon>Myxococcaceae</taxon>
        <taxon>Myxococcaceae incertae sedis</taxon>
        <taxon>Candidatus Fimimonas</taxon>
    </lineage>
</organism>
<evidence type="ECO:0000313" key="2">
    <source>
        <dbReference type="EMBL" id="HIR65898.1"/>
    </source>
</evidence>
<proteinExistence type="predicted"/>
<gene>
    <name evidence="2" type="ORF">IAC95_03320</name>
</gene>
<dbReference type="Proteomes" id="UP000824200">
    <property type="component" value="Unassembled WGS sequence"/>
</dbReference>
<dbReference type="EMBL" id="DVHL01000028">
    <property type="protein sequence ID" value="HIR65898.1"/>
    <property type="molecule type" value="Genomic_DNA"/>
</dbReference>
<evidence type="ECO:0000256" key="1">
    <source>
        <dbReference type="SAM" id="MobiDB-lite"/>
    </source>
</evidence>
<name>A0A9D1E3W2_9BACT</name>
<reference evidence="2" key="1">
    <citation type="submission" date="2020-10" db="EMBL/GenBank/DDBJ databases">
        <authorList>
            <person name="Gilroy R."/>
        </authorList>
    </citation>
    <scope>NUCLEOTIDE SEQUENCE</scope>
    <source>
        <strain evidence="2">CHK121-14286</strain>
    </source>
</reference>
<protein>
    <submittedName>
        <fullName evidence="2">Uncharacterized protein</fullName>
    </submittedName>
</protein>
<dbReference type="AlphaFoldDB" id="A0A9D1E3W2"/>